<accession>A0A9N8HNJ0</accession>
<evidence type="ECO:0000313" key="2">
    <source>
        <dbReference type="EMBL" id="CAB9521663.1"/>
    </source>
</evidence>
<dbReference type="Proteomes" id="UP001153069">
    <property type="component" value="Unassembled WGS sequence"/>
</dbReference>
<feature type="coiled-coil region" evidence="1">
    <location>
        <begin position="298"/>
        <end position="343"/>
    </location>
</feature>
<evidence type="ECO:0000313" key="3">
    <source>
        <dbReference type="Proteomes" id="UP001153069"/>
    </source>
</evidence>
<name>A0A9N8HNJ0_9STRA</name>
<feature type="coiled-coil region" evidence="1">
    <location>
        <begin position="172"/>
        <end position="265"/>
    </location>
</feature>
<keyword evidence="3" id="KW-1185">Reference proteome</keyword>
<proteinExistence type="predicted"/>
<gene>
    <name evidence="2" type="ORF">SEMRO_1220_G253520.1</name>
</gene>
<comment type="caution">
    <text evidence="2">The sequence shown here is derived from an EMBL/GenBank/DDBJ whole genome shotgun (WGS) entry which is preliminary data.</text>
</comment>
<keyword evidence="1" id="KW-0175">Coiled coil</keyword>
<dbReference type="AlphaFoldDB" id="A0A9N8HNJ0"/>
<protein>
    <submittedName>
        <fullName evidence="2">Uncharacterized protein</fullName>
    </submittedName>
</protein>
<dbReference type="EMBL" id="CAICTM010001218">
    <property type="protein sequence ID" value="CAB9521663.1"/>
    <property type="molecule type" value="Genomic_DNA"/>
</dbReference>
<reference evidence="2" key="1">
    <citation type="submission" date="2020-06" db="EMBL/GenBank/DDBJ databases">
        <authorList>
            <consortium name="Plant Systems Biology data submission"/>
        </authorList>
    </citation>
    <scope>NUCLEOTIDE SEQUENCE</scope>
    <source>
        <strain evidence="2">D6</strain>
    </source>
</reference>
<sequence>MWKESAGTITVIASTNSTRRVQYQPFESDDEDDWDDIAPVTPATSPMKAATQEGAFREQALEAFSPKVLTRDYDSDVVLRRTPLIHWYRANSKKELVCPSNHKNSSEADQPLLSSDADLLSKLDRLQQDFSALEIKQAETLTELKSTQEKLASSREHETDVYAETLILQEELAELKLQHAETLNDLQDTKNELEGIRSEREHLVSYQSLEEEHRELQLKYGELLEKFQVMQDELKLEAAAFGKQRDDLERKLSKKEDAVIRTKQEVETLKKVISLTTSMVAMQHDHAETADAEKEMLLQNYMEKTEKLEVKLAESTKREEEAVMSFQNEIKVLSEKLAAATKAPQTPVKTAKVAQIKSTPSLVPTVSFEDGEMLDARTPMVFPYDEDNIQRPAFLRTPFNFAANDSGTSPESSQGTLDSACASTPYPECGENRFARMLSLNMDNLVTNDIQAHIQEETAANGIDLSPRDLTTLAESSQGASDPACIVGEETENQALPLTMDDPAQDETPYVTKGGGELVWVKAPTPRGALSVLANLVDGSGNINTARSSSVDEKKSEMITPTNDHDAARKVFQFFFCSANNTNDQ</sequence>
<evidence type="ECO:0000256" key="1">
    <source>
        <dbReference type="SAM" id="Coils"/>
    </source>
</evidence>
<organism evidence="2 3">
    <name type="scientific">Seminavis robusta</name>
    <dbReference type="NCBI Taxonomy" id="568900"/>
    <lineage>
        <taxon>Eukaryota</taxon>
        <taxon>Sar</taxon>
        <taxon>Stramenopiles</taxon>
        <taxon>Ochrophyta</taxon>
        <taxon>Bacillariophyta</taxon>
        <taxon>Bacillariophyceae</taxon>
        <taxon>Bacillariophycidae</taxon>
        <taxon>Naviculales</taxon>
        <taxon>Naviculaceae</taxon>
        <taxon>Seminavis</taxon>
    </lineage>
</organism>